<dbReference type="SUPFAM" id="SSF51679">
    <property type="entry name" value="Bacterial luciferase-like"/>
    <property type="match status" value="1"/>
</dbReference>
<evidence type="ECO:0000259" key="4">
    <source>
        <dbReference type="Pfam" id="PF00296"/>
    </source>
</evidence>
<dbReference type="InterPro" id="IPR023210">
    <property type="entry name" value="NADP_OxRdtase_dom"/>
</dbReference>
<dbReference type="InterPro" id="IPR036661">
    <property type="entry name" value="Luciferase-like_sf"/>
</dbReference>
<evidence type="ECO:0000313" key="6">
    <source>
        <dbReference type="Proteomes" id="UP001501777"/>
    </source>
</evidence>
<dbReference type="InterPro" id="IPR011251">
    <property type="entry name" value="Luciferase-like_dom"/>
</dbReference>
<evidence type="ECO:0000256" key="2">
    <source>
        <dbReference type="SAM" id="MobiDB-lite"/>
    </source>
</evidence>
<dbReference type="InterPro" id="IPR036812">
    <property type="entry name" value="NAD(P)_OxRdtase_dom_sf"/>
</dbReference>
<dbReference type="EMBL" id="BAAASG010000007">
    <property type="protein sequence ID" value="GAA2490857.1"/>
    <property type="molecule type" value="Genomic_DNA"/>
</dbReference>
<evidence type="ECO:0000259" key="3">
    <source>
        <dbReference type="Pfam" id="PF00248"/>
    </source>
</evidence>
<keyword evidence="6" id="KW-1185">Reference proteome</keyword>
<dbReference type="PANTHER" id="PTHR43364">
    <property type="entry name" value="NADH-SPECIFIC METHYLGLYOXAL REDUCTASE-RELATED"/>
    <property type="match status" value="1"/>
</dbReference>
<feature type="region of interest" description="Disordered" evidence="2">
    <location>
        <begin position="290"/>
        <end position="346"/>
    </location>
</feature>
<feature type="compositionally biased region" description="Low complexity" evidence="2">
    <location>
        <begin position="292"/>
        <end position="304"/>
    </location>
</feature>
<protein>
    <submittedName>
        <fullName evidence="5">Uncharacterized protein</fullName>
    </submittedName>
</protein>
<dbReference type="PANTHER" id="PTHR43364:SF4">
    <property type="entry name" value="NAD(P)-LINKED OXIDOREDUCTASE SUPERFAMILY PROTEIN"/>
    <property type="match status" value="1"/>
</dbReference>
<organism evidence="5 6">
    <name type="scientific">Streptomyces longisporus</name>
    <dbReference type="NCBI Taxonomy" id="1948"/>
    <lineage>
        <taxon>Bacteria</taxon>
        <taxon>Bacillati</taxon>
        <taxon>Actinomycetota</taxon>
        <taxon>Actinomycetes</taxon>
        <taxon>Kitasatosporales</taxon>
        <taxon>Streptomycetaceae</taxon>
        <taxon>Streptomyces</taxon>
    </lineage>
</organism>
<comment type="caution">
    <text evidence="5">The sequence shown here is derived from an EMBL/GenBank/DDBJ whole genome shotgun (WGS) entry which is preliminary data.</text>
</comment>
<sequence length="633" mass="69117">MQYRTLGRTGVQVSSLALGAMNFGSIGRTTQDEATAIVDAALESGINLIDTADVYGDGESEEMVGKAIAGRRDDIVLATKAGLPMGDERNHRGSSRRWLVTALDDSLRRLGVDHVDLYQVHRWDPSAGDEETLSALTDLQRAGKIRYFGSSTFPAHRIVQAQWAAREHHLGRYVTEQPSYSILQRGIETHVLPVTEEYGLGVLVWSPLASGWLSGAVRAGRSITTSRSTFMPQRFDTGLPENRARLDAVERLAELADQAGLTMIQLALGFVTAHPAVTSALIGPRTLEHLQSRPTYSTRSTRSSPPAPTWPRTRKTTLHPPCSTRHCAAADRPRRNGNPMTTTAPPLRFGIMTAPMQVDYRDLLGVWREADTIPAIEHAWLFDHLLPIAGDPDGPIYEGWTLLAALAAQTRRLRLGLLVTSNRFRPPALLAKIATTVDVVSDGRLDLGLGVGSRPHPPEARREYPAHGLPFQDTARAVESLAEACTVIRRLWTEEQPFDFHGTHHRLTGAFGNPKPVQRPHPPILIGGRSSATLRVAAEHADLWNMPGGDIDDAVRRSALLDRHCAEIGRDPASITRSIVLPVSHDRPGATREAVAEAVDAGFRHIVLGLPSPYPDGVVRWLTDEIIGASALV</sequence>
<dbReference type="Pfam" id="PF00248">
    <property type="entry name" value="Aldo_ket_red"/>
    <property type="match status" value="1"/>
</dbReference>
<keyword evidence="1" id="KW-0560">Oxidoreductase</keyword>
<accession>A0ABN3LXI9</accession>
<reference evidence="5 6" key="1">
    <citation type="journal article" date="2019" name="Int. J. Syst. Evol. Microbiol.">
        <title>The Global Catalogue of Microorganisms (GCM) 10K type strain sequencing project: providing services to taxonomists for standard genome sequencing and annotation.</title>
        <authorList>
            <consortium name="The Broad Institute Genomics Platform"/>
            <consortium name="The Broad Institute Genome Sequencing Center for Infectious Disease"/>
            <person name="Wu L."/>
            <person name="Ma J."/>
        </authorList>
    </citation>
    <scope>NUCLEOTIDE SEQUENCE [LARGE SCALE GENOMIC DNA]</scope>
    <source>
        <strain evidence="5 6">JCM 4395</strain>
    </source>
</reference>
<dbReference type="Gene3D" id="3.20.20.30">
    <property type="entry name" value="Luciferase-like domain"/>
    <property type="match status" value="1"/>
</dbReference>
<dbReference type="Pfam" id="PF00296">
    <property type="entry name" value="Bac_luciferase"/>
    <property type="match status" value="1"/>
</dbReference>
<feature type="domain" description="NADP-dependent oxidoreductase" evidence="3">
    <location>
        <begin position="16"/>
        <end position="292"/>
    </location>
</feature>
<feature type="domain" description="Luciferase-like" evidence="4">
    <location>
        <begin position="355"/>
        <end position="605"/>
    </location>
</feature>
<evidence type="ECO:0000256" key="1">
    <source>
        <dbReference type="ARBA" id="ARBA00023002"/>
    </source>
</evidence>
<dbReference type="SUPFAM" id="SSF51430">
    <property type="entry name" value="NAD(P)-linked oxidoreductase"/>
    <property type="match status" value="1"/>
</dbReference>
<gene>
    <name evidence="5" type="ORF">GCM10010276_32710</name>
</gene>
<name>A0ABN3LXI9_STRLO</name>
<proteinExistence type="predicted"/>
<dbReference type="Proteomes" id="UP001501777">
    <property type="component" value="Unassembled WGS sequence"/>
</dbReference>
<evidence type="ECO:0000313" key="5">
    <source>
        <dbReference type="EMBL" id="GAA2490857.1"/>
    </source>
</evidence>
<dbReference type="InterPro" id="IPR050523">
    <property type="entry name" value="AKR_Detox_Biosynth"/>
</dbReference>
<dbReference type="Gene3D" id="3.20.20.100">
    <property type="entry name" value="NADP-dependent oxidoreductase domain"/>
    <property type="match status" value="1"/>
</dbReference>